<dbReference type="InterPro" id="IPR012340">
    <property type="entry name" value="NA-bd_OB-fold"/>
</dbReference>
<dbReference type="RefSeq" id="WP_146962711.1">
    <property type="nucleotide sequence ID" value="NZ_CP042467.1"/>
</dbReference>
<dbReference type="InterPro" id="IPR042242">
    <property type="entry name" value="RecO_C"/>
</dbReference>
<dbReference type="Proteomes" id="UP000321595">
    <property type="component" value="Chromosome"/>
</dbReference>
<dbReference type="OrthoDB" id="9780797at2"/>
<evidence type="ECO:0000256" key="5">
    <source>
        <dbReference type="ARBA" id="ARBA00023204"/>
    </source>
</evidence>
<gene>
    <name evidence="7 9" type="primary">recO</name>
    <name evidence="9" type="ORF">FRD01_20015</name>
</gene>
<dbReference type="InterPro" id="IPR037278">
    <property type="entry name" value="ARFGAP/RecO"/>
</dbReference>
<evidence type="ECO:0000256" key="1">
    <source>
        <dbReference type="ARBA" id="ARBA00007452"/>
    </source>
</evidence>
<keyword evidence="4 7" id="KW-0233">DNA recombination</keyword>
<comment type="similarity">
    <text evidence="1 7">Belongs to the RecO family.</text>
</comment>
<dbReference type="Pfam" id="PF02565">
    <property type="entry name" value="RecO_C"/>
    <property type="match status" value="1"/>
</dbReference>
<sequence length="257" mass="28692">MPDLRQTQAFVLRTVPYGEKDLIVTFYAKTGGRMAALARSARSSKRRFGASLMPLRGLNISYTAKPGRDLVSLTEASVCTDYPGIEASYEKIALASYMTELVRATTRDGEEGPEIWALLDESFAHVSKADDSPAIYQLIVRHFELQLLAHLGAMPAIDSCHRCARDCSEFDKLRFSREGEGLVCQDCLPHTPRFGVVDQDILAALWYLWNPDGPPPQALTDGTKRSQVKRIIYASLDRLLEDSQLKSRPLLESLIEN</sequence>
<dbReference type="SUPFAM" id="SSF50249">
    <property type="entry name" value="Nucleic acid-binding proteins"/>
    <property type="match status" value="1"/>
</dbReference>
<proteinExistence type="inferred from homology"/>
<evidence type="ECO:0000313" key="9">
    <source>
        <dbReference type="EMBL" id="QED29478.1"/>
    </source>
</evidence>
<comment type="function">
    <text evidence="7">Involved in DNA repair and RecF pathway recombination.</text>
</comment>
<protein>
    <recommendedName>
        <fullName evidence="2 7">DNA repair protein RecO</fullName>
    </recommendedName>
    <alternativeName>
        <fullName evidence="6 7">Recombination protein O</fullName>
    </alternativeName>
</protein>
<dbReference type="HAMAP" id="MF_00201">
    <property type="entry name" value="RecO"/>
    <property type="match status" value="1"/>
</dbReference>
<dbReference type="InterPro" id="IPR022572">
    <property type="entry name" value="DNA_rep/recomb_RecO_N"/>
</dbReference>
<dbReference type="AlphaFoldDB" id="A0A5B8XWY3"/>
<reference evidence="9 10" key="1">
    <citation type="submission" date="2019-08" db="EMBL/GenBank/DDBJ databases">
        <authorList>
            <person name="Liang Q."/>
        </authorList>
    </citation>
    <scope>NUCLEOTIDE SEQUENCE [LARGE SCALE GENOMIC DNA]</scope>
    <source>
        <strain evidence="9 10">V1718</strain>
    </source>
</reference>
<keyword evidence="3 7" id="KW-0227">DNA damage</keyword>
<dbReference type="EMBL" id="CP042467">
    <property type="protein sequence ID" value="QED29478.1"/>
    <property type="molecule type" value="Genomic_DNA"/>
</dbReference>
<evidence type="ECO:0000256" key="2">
    <source>
        <dbReference type="ARBA" id="ARBA00021310"/>
    </source>
</evidence>
<dbReference type="GO" id="GO:0043590">
    <property type="term" value="C:bacterial nucleoid"/>
    <property type="evidence" value="ECO:0007669"/>
    <property type="project" value="TreeGrafter"/>
</dbReference>
<dbReference type="SUPFAM" id="SSF57863">
    <property type="entry name" value="ArfGap/RecO-like zinc finger"/>
    <property type="match status" value="1"/>
</dbReference>
<dbReference type="PANTHER" id="PTHR33991">
    <property type="entry name" value="DNA REPAIR PROTEIN RECO"/>
    <property type="match status" value="1"/>
</dbReference>
<dbReference type="InterPro" id="IPR003717">
    <property type="entry name" value="RecO"/>
</dbReference>
<feature type="domain" description="DNA replication/recombination mediator RecO N-terminal" evidence="8">
    <location>
        <begin position="6"/>
        <end position="79"/>
    </location>
</feature>
<dbReference type="NCBIfam" id="TIGR00613">
    <property type="entry name" value="reco"/>
    <property type="match status" value="1"/>
</dbReference>
<dbReference type="PANTHER" id="PTHR33991:SF1">
    <property type="entry name" value="DNA REPAIR PROTEIN RECO"/>
    <property type="match status" value="1"/>
</dbReference>
<accession>A0A5B8XWY3</accession>
<keyword evidence="5 7" id="KW-0234">DNA repair</keyword>
<dbReference type="Pfam" id="PF11967">
    <property type="entry name" value="RecO_N"/>
    <property type="match status" value="1"/>
</dbReference>
<evidence type="ECO:0000313" key="10">
    <source>
        <dbReference type="Proteomes" id="UP000321595"/>
    </source>
</evidence>
<evidence type="ECO:0000256" key="6">
    <source>
        <dbReference type="ARBA" id="ARBA00033409"/>
    </source>
</evidence>
<evidence type="ECO:0000256" key="4">
    <source>
        <dbReference type="ARBA" id="ARBA00023172"/>
    </source>
</evidence>
<organism evidence="9 10">
    <name type="scientific">Microvenator marinus</name>
    <dbReference type="NCBI Taxonomy" id="2600177"/>
    <lineage>
        <taxon>Bacteria</taxon>
        <taxon>Deltaproteobacteria</taxon>
        <taxon>Bradymonadales</taxon>
        <taxon>Microvenatoraceae</taxon>
        <taxon>Microvenator</taxon>
    </lineage>
</organism>
<evidence type="ECO:0000256" key="7">
    <source>
        <dbReference type="HAMAP-Rule" id="MF_00201"/>
    </source>
</evidence>
<evidence type="ECO:0000256" key="3">
    <source>
        <dbReference type="ARBA" id="ARBA00022763"/>
    </source>
</evidence>
<dbReference type="Gene3D" id="1.20.1440.120">
    <property type="entry name" value="Recombination protein O, C-terminal domain"/>
    <property type="match status" value="1"/>
</dbReference>
<dbReference type="Gene3D" id="2.40.50.140">
    <property type="entry name" value="Nucleic acid-binding proteins"/>
    <property type="match status" value="1"/>
</dbReference>
<dbReference type="KEGG" id="bbae:FRD01_20015"/>
<keyword evidence="10" id="KW-1185">Reference proteome</keyword>
<name>A0A5B8XWY3_9DELT</name>
<dbReference type="GO" id="GO:0006310">
    <property type="term" value="P:DNA recombination"/>
    <property type="evidence" value="ECO:0007669"/>
    <property type="project" value="UniProtKB-UniRule"/>
</dbReference>
<evidence type="ECO:0000259" key="8">
    <source>
        <dbReference type="Pfam" id="PF11967"/>
    </source>
</evidence>
<dbReference type="GO" id="GO:0006302">
    <property type="term" value="P:double-strand break repair"/>
    <property type="evidence" value="ECO:0007669"/>
    <property type="project" value="TreeGrafter"/>
</dbReference>